<protein>
    <submittedName>
        <fullName evidence="2">Type II secretion system protein</fullName>
    </submittedName>
</protein>
<evidence type="ECO:0000256" key="1">
    <source>
        <dbReference type="SAM" id="Phobius"/>
    </source>
</evidence>
<name>A0A4Q0AJG1_9BACT</name>
<gene>
    <name evidence="2" type="ORF">EOT04_01270</name>
</gene>
<dbReference type="AlphaFoldDB" id="A0A4Q0AJG1"/>
<feature type="transmembrane region" description="Helical" evidence="1">
    <location>
        <begin position="20"/>
        <end position="46"/>
    </location>
</feature>
<proteinExistence type="predicted"/>
<organism evidence="2 3">
    <name type="scientific">Candidatus Chaera renei</name>
    <dbReference type="NCBI Taxonomy" id="2506947"/>
    <lineage>
        <taxon>Bacteria</taxon>
        <taxon>Candidatus Saccharimonadota</taxon>
        <taxon>Candidatus Saccharimonadia</taxon>
        <taxon>Candidatus Saccharimonadales</taxon>
        <taxon>Candidatus Saccharimonadaceae</taxon>
        <taxon>Candidatus Chaera</taxon>
    </lineage>
</organism>
<dbReference type="SUPFAM" id="SSF54523">
    <property type="entry name" value="Pili subunits"/>
    <property type="match status" value="1"/>
</dbReference>
<dbReference type="Pfam" id="PF07963">
    <property type="entry name" value="N_methyl"/>
    <property type="match status" value="1"/>
</dbReference>
<keyword evidence="1" id="KW-0472">Membrane</keyword>
<sequence>MRKGGNNSMNGNPTKKTAGFTIIEVVLVLAIAGLIFLIVFLAVPALQKGTRDTQRRQDIGRMMSQIASYQANNNGQVPQATTTDLNNFKNRYLTANGTEIFRDPLTGQDYNLLVGGGTVPANPSFGDIYYYVGYKCNGESLTTAGAGQRSVAVMTPLERGGLFCQDNK</sequence>
<dbReference type="EMBL" id="SCKW01000008">
    <property type="protein sequence ID" value="RWZ79524.1"/>
    <property type="molecule type" value="Genomic_DNA"/>
</dbReference>
<accession>A0A4Q0AJG1</accession>
<keyword evidence="1" id="KW-1133">Transmembrane helix</keyword>
<keyword evidence="3" id="KW-1185">Reference proteome</keyword>
<keyword evidence="1" id="KW-0812">Transmembrane</keyword>
<evidence type="ECO:0000313" key="3">
    <source>
        <dbReference type="Proteomes" id="UP000289269"/>
    </source>
</evidence>
<dbReference type="Gene3D" id="3.30.700.10">
    <property type="entry name" value="Glycoprotein, Type 4 Pilin"/>
    <property type="match status" value="1"/>
</dbReference>
<dbReference type="InterPro" id="IPR012902">
    <property type="entry name" value="N_methyl_site"/>
</dbReference>
<comment type="caution">
    <text evidence="2">The sequence shown here is derived from an EMBL/GenBank/DDBJ whole genome shotgun (WGS) entry which is preliminary data.</text>
</comment>
<reference evidence="2" key="1">
    <citation type="submission" date="2019-01" db="EMBL/GenBank/DDBJ databases">
        <title>Genomic signatures and co-occurrence patterns of the ultra-small Saccharimodia (Patescibacteria phylum) suggest a symbiotic lifestyle.</title>
        <authorList>
            <person name="Lemos L."/>
            <person name="Medeiros J."/>
            <person name="Andreote F."/>
            <person name="Fernandes G."/>
            <person name="Varani A."/>
            <person name="Oliveira G."/>
            <person name="Pylro V."/>
        </authorList>
    </citation>
    <scope>NUCLEOTIDE SEQUENCE [LARGE SCALE GENOMIC DNA]</scope>
    <source>
        <strain evidence="2">AMD01</strain>
    </source>
</reference>
<dbReference type="Proteomes" id="UP000289269">
    <property type="component" value="Unassembled WGS sequence"/>
</dbReference>
<dbReference type="InterPro" id="IPR045584">
    <property type="entry name" value="Pilin-like"/>
</dbReference>
<evidence type="ECO:0000313" key="2">
    <source>
        <dbReference type="EMBL" id="RWZ79524.1"/>
    </source>
</evidence>
<dbReference type="NCBIfam" id="TIGR02532">
    <property type="entry name" value="IV_pilin_GFxxxE"/>
    <property type="match status" value="1"/>
</dbReference>